<protein>
    <recommendedName>
        <fullName evidence="3">GNAT family N-acetyltransferase</fullName>
    </recommendedName>
</protein>
<name>A0A1V4ILA0_9CLOT</name>
<evidence type="ECO:0000313" key="2">
    <source>
        <dbReference type="Proteomes" id="UP000191056"/>
    </source>
</evidence>
<accession>A0A1V4ILA0</accession>
<dbReference type="Proteomes" id="UP000191056">
    <property type="component" value="Unassembled WGS sequence"/>
</dbReference>
<dbReference type="EMBL" id="MZGT01000041">
    <property type="protein sequence ID" value="OPJ60247.1"/>
    <property type="molecule type" value="Genomic_DNA"/>
</dbReference>
<evidence type="ECO:0000313" key="1">
    <source>
        <dbReference type="EMBL" id="OPJ60247.1"/>
    </source>
</evidence>
<sequence>MELNIKQMNYNEAKQISKWIYKEPYSIYSMDESENCINELLNGYYYSASEEKTIL</sequence>
<gene>
    <name evidence="1" type="ORF">CLCHR_30120</name>
</gene>
<keyword evidence="2" id="KW-1185">Reference proteome</keyword>
<dbReference type="RefSeq" id="WP_242966092.1">
    <property type="nucleotide sequence ID" value="NZ_MZGT01000041.1"/>
</dbReference>
<dbReference type="STRING" id="225345.CLCHR_30120"/>
<comment type="caution">
    <text evidence="1">The sequence shown here is derived from an EMBL/GenBank/DDBJ whole genome shotgun (WGS) entry which is preliminary data.</text>
</comment>
<organism evidence="1 2">
    <name type="scientific">Clostridium chromiireducens</name>
    <dbReference type="NCBI Taxonomy" id="225345"/>
    <lineage>
        <taxon>Bacteria</taxon>
        <taxon>Bacillati</taxon>
        <taxon>Bacillota</taxon>
        <taxon>Clostridia</taxon>
        <taxon>Eubacteriales</taxon>
        <taxon>Clostridiaceae</taxon>
        <taxon>Clostridium</taxon>
    </lineage>
</organism>
<dbReference type="AlphaFoldDB" id="A0A1V4ILA0"/>
<reference evidence="1 2" key="1">
    <citation type="submission" date="2017-03" db="EMBL/GenBank/DDBJ databases">
        <title>Genome sequence of Clostridium chromiireducens DSM 23318.</title>
        <authorList>
            <person name="Poehlein A."/>
            <person name="Daniel R."/>
        </authorList>
    </citation>
    <scope>NUCLEOTIDE SEQUENCE [LARGE SCALE GENOMIC DNA]</scope>
    <source>
        <strain evidence="1 2">DSM 23318</strain>
    </source>
</reference>
<proteinExistence type="predicted"/>
<evidence type="ECO:0008006" key="3">
    <source>
        <dbReference type="Google" id="ProtNLM"/>
    </source>
</evidence>